<dbReference type="OrthoDB" id="6612291at2759"/>
<dbReference type="AlphaFoldDB" id="A0A1X7U0A0"/>
<sequence>MAQPRDEGSSLLLSLNHSSNHGPSIQESVQISPSHKRSSFCCQRPERLWSTSIVALAAALSPLVGGYALGYPSSSLINLSNMTHNRSLVNGSVLVDTYGALVPFGALFGGAMAGFSADTLGRKPTIIIALLPYFVGWILLGISWFINNSIAFKVIILVGRFITGFGAGWATLVAPVYVGEVSAPSLRGFYSSLPQLLLNVGIFLIYCIAVIPGIEYYQTAFIAAGMSCIAFLIVIWLPETPRFLIAKENFKKALKVLVFLRGPTMNAQEEIAEIEGAIAKQKKLSCIETLREMRHRSVYLPFILMLMVMFFQQFSGINTIAFYGEIILKDAGLSQEMAKYMALLSIGLCPVIFTLPTVLTVDLVGRKILLMASALIMGFSSYGLGLFNRYENLNILGIVSMICFEFGFSIGYGPIPWIMIAEMIPLRVRGQLGGILAGFNWGCAALITGFYFVYVEYVGADYAWWTFGFLNIASFAFVAFFLPETKGKKLEVMEKQFVNNYKLCSYR</sequence>
<feature type="transmembrane region" description="Helical" evidence="8">
    <location>
        <begin position="93"/>
        <end position="115"/>
    </location>
</feature>
<dbReference type="STRING" id="400682.A0A1X7U0A0"/>
<comment type="subcellular location">
    <subcellularLocation>
        <location evidence="1">Cell membrane</location>
        <topology evidence="1">Multi-pass membrane protein</topology>
    </subcellularLocation>
</comment>
<dbReference type="PROSITE" id="PS00217">
    <property type="entry name" value="SUGAR_TRANSPORT_2"/>
    <property type="match status" value="1"/>
</dbReference>
<proteinExistence type="predicted"/>
<organism evidence="10">
    <name type="scientific">Amphimedon queenslandica</name>
    <name type="common">Sponge</name>
    <dbReference type="NCBI Taxonomy" id="400682"/>
    <lineage>
        <taxon>Eukaryota</taxon>
        <taxon>Metazoa</taxon>
        <taxon>Porifera</taxon>
        <taxon>Demospongiae</taxon>
        <taxon>Heteroscleromorpha</taxon>
        <taxon>Haplosclerida</taxon>
        <taxon>Niphatidae</taxon>
        <taxon>Amphimedon</taxon>
    </lineage>
</organism>
<protein>
    <recommendedName>
        <fullName evidence="9">Major facilitator superfamily (MFS) profile domain-containing protein</fullName>
    </recommendedName>
</protein>
<dbReference type="eggNOG" id="KOG0254">
    <property type="taxonomic scope" value="Eukaryota"/>
</dbReference>
<feature type="transmembrane region" description="Helical" evidence="8">
    <location>
        <begin position="368"/>
        <end position="387"/>
    </location>
</feature>
<dbReference type="OMA" id="WATYLFY"/>
<dbReference type="InterPro" id="IPR003663">
    <property type="entry name" value="Sugar/inositol_transpt"/>
</dbReference>
<feature type="transmembrane region" description="Helical" evidence="8">
    <location>
        <begin position="340"/>
        <end position="361"/>
    </location>
</feature>
<keyword evidence="6 8" id="KW-1133">Transmembrane helix</keyword>
<dbReference type="PROSITE" id="PS00216">
    <property type="entry name" value="SUGAR_TRANSPORT_1"/>
    <property type="match status" value="1"/>
</dbReference>
<dbReference type="InterPro" id="IPR005828">
    <property type="entry name" value="MFS_sugar_transport-like"/>
</dbReference>
<dbReference type="EnsemblMetazoa" id="Aqu2.1.20808_001">
    <property type="protein sequence ID" value="Aqu2.1.20808_001"/>
    <property type="gene ID" value="Aqu2.1.20808"/>
</dbReference>
<dbReference type="PRINTS" id="PR00171">
    <property type="entry name" value="SUGRTRNSPORT"/>
</dbReference>
<evidence type="ECO:0000256" key="6">
    <source>
        <dbReference type="ARBA" id="ARBA00022989"/>
    </source>
</evidence>
<keyword evidence="5 8" id="KW-0812">Transmembrane</keyword>
<feature type="transmembrane region" description="Helical" evidence="8">
    <location>
        <begin position="220"/>
        <end position="237"/>
    </location>
</feature>
<evidence type="ECO:0000256" key="7">
    <source>
        <dbReference type="ARBA" id="ARBA00023136"/>
    </source>
</evidence>
<evidence type="ECO:0000259" key="9">
    <source>
        <dbReference type="PROSITE" id="PS50850"/>
    </source>
</evidence>
<evidence type="ECO:0000256" key="8">
    <source>
        <dbReference type="SAM" id="Phobius"/>
    </source>
</evidence>
<evidence type="ECO:0000313" key="10">
    <source>
        <dbReference type="EnsemblMetazoa" id="Aqu2.1.20808_001"/>
    </source>
</evidence>
<feature type="transmembrane region" description="Helical" evidence="8">
    <location>
        <begin position="152"/>
        <end position="176"/>
    </location>
</feature>
<reference evidence="10" key="1">
    <citation type="submission" date="2017-05" db="UniProtKB">
        <authorList>
            <consortium name="EnsemblMetazoa"/>
        </authorList>
    </citation>
    <scope>IDENTIFICATION</scope>
</reference>
<dbReference type="SUPFAM" id="SSF103473">
    <property type="entry name" value="MFS general substrate transporter"/>
    <property type="match status" value="1"/>
</dbReference>
<dbReference type="PANTHER" id="PTHR48021">
    <property type="match status" value="1"/>
</dbReference>
<feature type="transmembrane region" description="Helical" evidence="8">
    <location>
        <begin position="127"/>
        <end position="146"/>
    </location>
</feature>
<dbReference type="Pfam" id="PF00083">
    <property type="entry name" value="Sugar_tr"/>
    <property type="match status" value="1"/>
</dbReference>
<dbReference type="GO" id="GO:0005886">
    <property type="term" value="C:plasma membrane"/>
    <property type="evidence" value="ECO:0007669"/>
    <property type="project" value="UniProtKB-SubCell"/>
</dbReference>
<keyword evidence="2" id="KW-0813">Transport</keyword>
<feature type="transmembrane region" description="Helical" evidence="8">
    <location>
        <begin position="298"/>
        <end position="320"/>
    </location>
</feature>
<keyword evidence="7 8" id="KW-0472">Membrane</keyword>
<evidence type="ECO:0000256" key="2">
    <source>
        <dbReference type="ARBA" id="ARBA00022448"/>
    </source>
</evidence>
<dbReference type="InterPro" id="IPR005829">
    <property type="entry name" value="Sugar_transporter_CS"/>
</dbReference>
<dbReference type="PROSITE" id="PS50850">
    <property type="entry name" value="MFS"/>
    <property type="match status" value="1"/>
</dbReference>
<feature type="transmembrane region" description="Helical" evidence="8">
    <location>
        <begin position="196"/>
        <end position="214"/>
    </location>
</feature>
<feature type="transmembrane region" description="Helical" evidence="8">
    <location>
        <begin position="53"/>
        <end position="73"/>
    </location>
</feature>
<dbReference type="Gene3D" id="1.20.1250.20">
    <property type="entry name" value="MFS general substrate transporter like domains"/>
    <property type="match status" value="1"/>
</dbReference>
<keyword evidence="4" id="KW-0762">Sugar transport</keyword>
<feature type="transmembrane region" description="Helical" evidence="8">
    <location>
        <begin position="432"/>
        <end position="452"/>
    </location>
</feature>
<dbReference type="GO" id="GO:0022857">
    <property type="term" value="F:transmembrane transporter activity"/>
    <property type="evidence" value="ECO:0007669"/>
    <property type="project" value="InterPro"/>
</dbReference>
<name>A0A1X7U0A0_AMPQE</name>
<dbReference type="FunFam" id="1.20.1250.20:FF:000218">
    <property type="entry name" value="facilitated trehalose transporter Tret1"/>
    <property type="match status" value="1"/>
</dbReference>
<keyword evidence="3" id="KW-1003">Cell membrane</keyword>
<feature type="domain" description="Major facilitator superfamily (MFS) profile" evidence="9">
    <location>
        <begin position="54"/>
        <end position="486"/>
    </location>
</feature>
<feature type="transmembrane region" description="Helical" evidence="8">
    <location>
        <begin position="393"/>
        <end position="420"/>
    </location>
</feature>
<evidence type="ECO:0000256" key="5">
    <source>
        <dbReference type="ARBA" id="ARBA00022692"/>
    </source>
</evidence>
<feature type="transmembrane region" description="Helical" evidence="8">
    <location>
        <begin position="464"/>
        <end position="483"/>
    </location>
</feature>
<dbReference type="PANTHER" id="PTHR48021:SF1">
    <property type="entry name" value="GH07001P-RELATED"/>
    <property type="match status" value="1"/>
</dbReference>
<dbReference type="InParanoid" id="A0A1X7U0A0"/>
<dbReference type="InterPro" id="IPR036259">
    <property type="entry name" value="MFS_trans_sf"/>
</dbReference>
<evidence type="ECO:0000256" key="4">
    <source>
        <dbReference type="ARBA" id="ARBA00022597"/>
    </source>
</evidence>
<evidence type="ECO:0000256" key="3">
    <source>
        <dbReference type="ARBA" id="ARBA00022475"/>
    </source>
</evidence>
<evidence type="ECO:0000256" key="1">
    <source>
        <dbReference type="ARBA" id="ARBA00004651"/>
    </source>
</evidence>
<accession>A0A1X7U0A0</accession>
<dbReference type="InterPro" id="IPR020846">
    <property type="entry name" value="MFS_dom"/>
</dbReference>
<dbReference type="InterPro" id="IPR050549">
    <property type="entry name" value="MFS_Trehalose_Transporter"/>
</dbReference>